<proteinExistence type="predicted"/>
<evidence type="ECO:0000313" key="2">
    <source>
        <dbReference type="Proteomes" id="UP000594262"/>
    </source>
</evidence>
<keyword evidence="2" id="KW-1185">Reference proteome</keyword>
<sequence length="106" mass="11948">MLKAFREQSQAWLEAHPISIGGIGQNVLVKRLRECKSENPCQILIIIWGDQNRLLLHDHDGRYSNQSQIPILAQTTVFAENNYLFPDGVITSNQVELFIGGAESEI</sequence>
<evidence type="ECO:0000313" key="1">
    <source>
        <dbReference type="EnsemblMetazoa" id="CLYHEMP004924.1"/>
    </source>
</evidence>
<reference evidence="1" key="1">
    <citation type="submission" date="2021-01" db="UniProtKB">
        <authorList>
            <consortium name="EnsemblMetazoa"/>
        </authorList>
    </citation>
    <scope>IDENTIFICATION</scope>
</reference>
<name>A0A7M5WR82_9CNID</name>
<dbReference type="Proteomes" id="UP000594262">
    <property type="component" value="Unplaced"/>
</dbReference>
<dbReference type="EnsemblMetazoa" id="CLYHEMT004924.1">
    <property type="protein sequence ID" value="CLYHEMP004924.1"/>
    <property type="gene ID" value="CLYHEMG004924"/>
</dbReference>
<dbReference type="AlphaFoldDB" id="A0A7M5WR82"/>
<organism evidence="1 2">
    <name type="scientific">Clytia hemisphaerica</name>
    <dbReference type="NCBI Taxonomy" id="252671"/>
    <lineage>
        <taxon>Eukaryota</taxon>
        <taxon>Metazoa</taxon>
        <taxon>Cnidaria</taxon>
        <taxon>Hydrozoa</taxon>
        <taxon>Hydroidolina</taxon>
        <taxon>Leptothecata</taxon>
        <taxon>Obeliida</taxon>
        <taxon>Clytiidae</taxon>
        <taxon>Clytia</taxon>
    </lineage>
</organism>
<accession>A0A7M5WR82</accession>
<protein>
    <submittedName>
        <fullName evidence="1">Uncharacterized protein</fullName>
    </submittedName>
</protein>